<dbReference type="AlphaFoldDB" id="A0A8I0H9X2"/>
<sequence length="68" mass="7984">MYHLFNNYGGKDMMYRTELLEEITIENATVKINAKIEEMEKESYRLVTMSFWGTERAVLVFKKGLKGS</sequence>
<protein>
    <submittedName>
        <fullName evidence="1">Uncharacterized protein</fullName>
    </submittedName>
</protein>
<accession>A0A8I0H9X2</accession>
<dbReference type="EMBL" id="JAABFR010001770">
    <property type="protein sequence ID" value="MBD4338867.1"/>
    <property type="molecule type" value="Genomic_DNA"/>
</dbReference>
<organism evidence="1 2">
    <name type="scientific">Xanthomonas citri pv. citri</name>
    <dbReference type="NCBI Taxonomy" id="611301"/>
    <lineage>
        <taxon>Bacteria</taxon>
        <taxon>Pseudomonadati</taxon>
        <taxon>Pseudomonadota</taxon>
        <taxon>Gammaproteobacteria</taxon>
        <taxon>Lysobacterales</taxon>
        <taxon>Lysobacteraceae</taxon>
        <taxon>Xanthomonas</taxon>
    </lineage>
</organism>
<evidence type="ECO:0000313" key="2">
    <source>
        <dbReference type="Proteomes" id="UP000653002"/>
    </source>
</evidence>
<feature type="non-terminal residue" evidence="1">
    <location>
        <position position="68"/>
    </location>
</feature>
<dbReference type="Proteomes" id="UP000653002">
    <property type="component" value="Unassembled WGS sequence"/>
</dbReference>
<evidence type="ECO:0000313" key="1">
    <source>
        <dbReference type="EMBL" id="MBD4338867.1"/>
    </source>
</evidence>
<reference evidence="1" key="1">
    <citation type="submission" date="2020-01" db="EMBL/GenBank/DDBJ databases">
        <authorList>
            <person name="Richard D."/>
        </authorList>
    </citation>
    <scope>NUCLEOTIDE SEQUENCE</scope>
    <source>
        <strain evidence="1">JP541</strain>
    </source>
</reference>
<comment type="caution">
    <text evidence="1">The sequence shown here is derived from an EMBL/GenBank/DDBJ whole genome shotgun (WGS) entry which is preliminary data.</text>
</comment>
<name>A0A8I0H9X2_XANCI</name>
<proteinExistence type="predicted"/>
<gene>
    <name evidence="1" type="ORF">GUH15_22995</name>
</gene>